<keyword evidence="3" id="KW-1185">Reference proteome</keyword>
<organism evidence="2 3">
    <name type="scientific">Paspalum notatum var. saurae</name>
    <dbReference type="NCBI Taxonomy" id="547442"/>
    <lineage>
        <taxon>Eukaryota</taxon>
        <taxon>Viridiplantae</taxon>
        <taxon>Streptophyta</taxon>
        <taxon>Embryophyta</taxon>
        <taxon>Tracheophyta</taxon>
        <taxon>Spermatophyta</taxon>
        <taxon>Magnoliopsida</taxon>
        <taxon>Liliopsida</taxon>
        <taxon>Poales</taxon>
        <taxon>Poaceae</taxon>
        <taxon>PACMAD clade</taxon>
        <taxon>Panicoideae</taxon>
        <taxon>Andropogonodae</taxon>
        <taxon>Paspaleae</taxon>
        <taxon>Paspalinae</taxon>
        <taxon>Paspalum</taxon>
    </lineage>
</organism>
<evidence type="ECO:0000259" key="1">
    <source>
        <dbReference type="PROSITE" id="PS50878"/>
    </source>
</evidence>
<dbReference type="InterPro" id="IPR000477">
    <property type="entry name" value="RT_dom"/>
</dbReference>
<proteinExistence type="predicted"/>
<dbReference type="InterPro" id="IPR043502">
    <property type="entry name" value="DNA/RNA_pol_sf"/>
</dbReference>
<sequence>MIESHKDGIPQVSIAEHEILSAKFTEKEVRDAVFQLKHNKAPGLDGFPAEFYQELWGLIKDDIMALFNEFFECKLPLFSLNFGTITLLPKGKKAKQIQQYRPIYLLNVSFKIFTKVVANRTNLVAEKVNRPSQTAFLVGRNIMEGVVILHKTLHELHKNKLNGVVLKLDFEKAYDKVNWSFLHQALRMKGFSPCWCQWIESIVSKGSVNIKVNDDYGRQGDPLSPFLFNLVADMVAIPIFRAKDNGQFHGVVPHLVDGGLSIHADDTIQLLEHDLEKAKNMKLVLNIFEQLSELKDQFSQKFQKKLGSWKGKLHSGGGRQVLINSVLSCLPMFMLSFFEAPKGVLKKLDYYRSRCFWQCDEHKKKYRLVKWGILRKPKHLGGLGILNLEVQNRCLLSKWLFKLINEDGLWQDLLKKKKDQFLALGSFEAKVGNQASFWEDCWIGDKPFMEVYPSLYRIVRKIAVTIASVLKSNPLNVSFRRSLIGDNFMAWYKLISKVANINLSKENDTFNLYNNLILDNTIPVTCDLWKLRIPLKIKNFLWYLRTEVILTKDNLAKHRWQGSTKCCFCHADETIQHLFFDYHVA</sequence>
<name>A0AAQ3TRZ0_PASNO</name>
<reference evidence="2 3" key="1">
    <citation type="submission" date="2024-02" db="EMBL/GenBank/DDBJ databases">
        <title>High-quality chromosome-scale genome assembly of Pensacola bahiagrass (Paspalum notatum Flugge var. saurae).</title>
        <authorList>
            <person name="Vega J.M."/>
            <person name="Podio M."/>
            <person name="Orjuela J."/>
            <person name="Siena L.A."/>
            <person name="Pessino S.C."/>
            <person name="Combes M.C."/>
            <person name="Mariac C."/>
            <person name="Albertini E."/>
            <person name="Pupilli F."/>
            <person name="Ortiz J.P.A."/>
            <person name="Leblanc O."/>
        </authorList>
    </citation>
    <scope>NUCLEOTIDE SEQUENCE [LARGE SCALE GENOMIC DNA]</scope>
    <source>
        <strain evidence="2">R1</strain>
        <tissue evidence="2">Leaf</tissue>
    </source>
</reference>
<dbReference type="CDD" id="cd01650">
    <property type="entry name" value="RT_nLTR_like"/>
    <property type="match status" value="1"/>
</dbReference>
<dbReference type="PROSITE" id="PS50878">
    <property type="entry name" value="RT_POL"/>
    <property type="match status" value="1"/>
</dbReference>
<dbReference type="EMBL" id="CP144749">
    <property type="protein sequence ID" value="WVZ77229.1"/>
    <property type="molecule type" value="Genomic_DNA"/>
</dbReference>
<protein>
    <recommendedName>
        <fullName evidence="1">Reverse transcriptase domain-containing protein</fullName>
    </recommendedName>
</protein>
<feature type="domain" description="Reverse transcriptase" evidence="1">
    <location>
        <begin position="69"/>
        <end position="314"/>
    </location>
</feature>
<accession>A0AAQ3TRZ0</accession>
<gene>
    <name evidence="2" type="ORF">U9M48_025118</name>
</gene>
<dbReference type="PANTHER" id="PTHR19446">
    <property type="entry name" value="REVERSE TRANSCRIPTASES"/>
    <property type="match status" value="1"/>
</dbReference>
<dbReference type="Pfam" id="PF00078">
    <property type="entry name" value="RVT_1"/>
    <property type="match status" value="1"/>
</dbReference>
<dbReference type="Proteomes" id="UP001341281">
    <property type="component" value="Chromosome 05"/>
</dbReference>
<dbReference type="InterPro" id="IPR026960">
    <property type="entry name" value="RVT-Znf"/>
</dbReference>
<dbReference type="AlphaFoldDB" id="A0AAQ3TRZ0"/>
<evidence type="ECO:0000313" key="2">
    <source>
        <dbReference type="EMBL" id="WVZ77229.1"/>
    </source>
</evidence>
<feature type="non-terminal residue" evidence="2">
    <location>
        <position position="585"/>
    </location>
</feature>
<dbReference type="Pfam" id="PF13966">
    <property type="entry name" value="zf-RVT"/>
    <property type="match status" value="1"/>
</dbReference>
<evidence type="ECO:0000313" key="3">
    <source>
        <dbReference type="Proteomes" id="UP001341281"/>
    </source>
</evidence>
<dbReference type="SUPFAM" id="SSF56672">
    <property type="entry name" value="DNA/RNA polymerases"/>
    <property type="match status" value="1"/>
</dbReference>